<dbReference type="STRING" id="1352.AL014_07190"/>
<dbReference type="GeneID" id="66454519"/>
<reference evidence="12 14" key="3">
    <citation type="submission" date="2016-04" db="EMBL/GenBank/DDBJ databases">
        <authorList>
            <person name="Millard A."/>
        </authorList>
    </citation>
    <scope>NUCLEOTIDE SEQUENCE [LARGE SCALE GENOMIC DNA]</scope>
    <source>
        <strain evidence="12">Isolate 22</strain>
    </source>
</reference>
<evidence type="ECO:0000313" key="3">
    <source>
        <dbReference type="EMBL" id="KWX19019.1"/>
    </source>
</evidence>
<feature type="transmembrane region" description="Helical" evidence="1">
    <location>
        <begin position="30"/>
        <end position="48"/>
    </location>
</feature>
<evidence type="ECO:0000313" key="16">
    <source>
        <dbReference type="Proteomes" id="UP000194737"/>
    </source>
</evidence>
<reference evidence="8 16" key="5">
    <citation type="submission" date="2017-05" db="EMBL/GenBank/DDBJ databases">
        <title>The Genome Sequence of Enterococcus faecium 6F2_DIV0138.</title>
        <authorList>
            <consortium name="The Broad Institute Genomics Platform"/>
            <consortium name="The Broad Institute Genomic Center for Infectious Diseases"/>
            <person name="Earl A."/>
            <person name="Manson A."/>
            <person name="Schwartman J."/>
            <person name="Gilmore M."/>
            <person name="Abouelleil A."/>
            <person name="Cao P."/>
            <person name="Chapman S."/>
            <person name="Cusick C."/>
            <person name="Shea T."/>
            <person name="Young S."/>
            <person name="Neafsey D."/>
            <person name="Nusbaum C."/>
            <person name="Birren B."/>
        </authorList>
    </citation>
    <scope>NUCLEOTIDE SEQUENCE [LARGE SCALE GENOMIC DNA]</scope>
    <source>
        <strain evidence="8 16">6F2_DIV0138</strain>
    </source>
</reference>
<keyword evidence="1" id="KW-1133">Transmembrane helix</keyword>
<organism evidence="7 15">
    <name type="scientific">Enterococcus faecium</name>
    <name type="common">Streptococcus faecium</name>
    <dbReference type="NCBI Taxonomy" id="1352"/>
    <lineage>
        <taxon>Bacteria</taxon>
        <taxon>Bacillati</taxon>
        <taxon>Bacillota</taxon>
        <taxon>Bacilli</taxon>
        <taxon>Lactobacillales</taxon>
        <taxon>Enterococcaceae</taxon>
        <taxon>Enterococcus</taxon>
    </lineage>
</organism>
<sequence length="69" mass="8172">MDKQLYYRIMVPASLLSVCLFFVPNFPIRSVIGFLVMFGGMGLYYYLLHKERKPASVYMKKTRSENKKR</sequence>
<evidence type="ECO:0000313" key="20">
    <source>
        <dbReference type="Proteomes" id="UP000469871"/>
    </source>
</evidence>
<evidence type="ECO:0000313" key="14">
    <source>
        <dbReference type="Proteomes" id="UP000183509"/>
    </source>
</evidence>
<dbReference type="EMBL" id="NGLB01000001">
    <property type="protein sequence ID" value="OTN99667.1"/>
    <property type="molecule type" value="Genomic_DNA"/>
</dbReference>
<evidence type="ECO:0000313" key="18">
    <source>
        <dbReference type="Proteomes" id="UP000253144"/>
    </source>
</evidence>
<evidence type="ECO:0000313" key="6">
    <source>
        <dbReference type="EMBL" id="MDT2369801.1"/>
    </source>
</evidence>
<evidence type="ECO:0000313" key="15">
    <source>
        <dbReference type="Proteomes" id="UP000191171"/>
    </source>
</evidence>
<protein>
    <submittedName>
        <fullName evidence="7">Uncharacterized protein</fullName>
    </submittedName>
</protein>
<dbReference type="Proteomes" id="UP000289562">
    <property type="component" value="Unassembled WGS sequence"/>
</dbReference>
<evidence type="ECO:0000313" key="9">
    <source>
        <dbReference type="EMBL" id="PZM56613.1"/>
    </source>
</evidence>
<dbReference type="Proteomes" id="UP000191171">
    <property type="component" value="Unassembled WGS sequence"/>
</dbReference>
<reference evidence="6" key="11">
    <citation type="submission" date="2023-03" db="EMBL/GenBank/DDBJ databases">
        <authorList>
            <person name="Shen W."/>
            <person name="Cai J."/>
        </authorList>
    </citation>
    <scope>NUCLEOTIDE SEQUENCE</scope>
    <source>
        <strain evidence="6">B1010-2</strain>
    </source>
</reference>
<evidence type="ECO:0000313" key="4">
    <source>
        <dbReference type="EMBL" id="MBX4223535.1"/>
    </source>
</evidence>
<dbReference type="OMA" id="KVQAIYT"/>
<feature type="transmembrane region" description="Helical" evidence="1">
    <location>
        <begin position="5"/>
        <end position="24"/>
    </location>
</feature>
<dbReference type="EMBL" id="LEQJ01000003">
    <property type="protein sequence ID" value="RBS34258.1"/>
    <property type="molecule type" value="Genomic_DNA"/>
</dbReference>
<accession>A0A133CN75</accession>
<evidence type="ECO:0000313" key="12">
    <source>
        <dbReference type="EMBL" id="SAZ22181.1"/>
    </source>
</evidence>
<dbReference type="Proteomes" id="UP001139644">
    <property type="component" value="Unassembled WGS sequence"/>
</dbReference>
<dbReference type="EMBL" id="QHGU01000010">
    <property type="protein sequence ID" value="PZM56613.1"/>
    <property type="molecule type" value="Genomic_DNA"/>
</dbReference>
<dbReference type="RefSeq" id="WP_002294422.1">
    <property type="nucleotide sequence ID" value="NZ_AP019394.1"/>
</dbReference>
<evidence type="ECO:0000313" key="11">
    <source>
        <dbReference type="EMBL" id="RXU89138.1"/>
    </source>
</evidence>
<dbReference type="Proteomes" id="UP000070452">
    <property type="component" value="Unassembled WGS sequence"/>
</dbReference>
<dbReference type="EMBL" id="JAIFOC010000127">
    <property type="protein sequence ID" value="MBX4223535.1"/>
    <property type="molecule type" value="Genomic_DNA"/>
</dbReference>
<dbReference type="Proteomes" id="UP001260956">
    <property type="component" value="Unassembled WGS sequence"/>
</dbReference>
<evidence type="ECO:0000313" key="10">
    <source>
        <dbReference type="EMBL" id="RBS34258.1"/>
    </source>
</evidence>
<dbReference type="Proteomes" id="UP000469871">
    <property type="component" value="Unassembled WGS sequence"/>
</dbReference>
<name>A0A133CN75_ENTFC</name>
<reference evidence="10 18" key="1">
    <citation type="submission" date="2015-06" db="EMBL/GenBank/DDBJ databases">
        <title>The Genome Sequence of Enterococcus faecium 131EA1.</title>
        <authorList>
            <consortium name="The Broad Institute Genomics Platform"/>
            <consortium name="The Broad Institute Genome Sequencing Center for Infectious Disease"/>
            <person name="Earl A.M."/>
            <person name="Van Tyne D."/>
            <person name="Lebreton F."/>
            <person name="Saavedra J.T."/>
            <person name="Gilmore M.S."/>
            <person name="Manson Mcguire A."/>
            <person name="Clock S."/>
            <person name="Crupain M."/>
            <person name="Rangan U."/>
            <person name="Young S."/>
            <person name="Abouelleil A."/>
            <person name="Cao P."/>
            <person name="Chapman S.B."/>
            <person name="Griggs A."/>
            <person name="Priest M."/>
            <person name="Shea T."/>
            <person name="Wortman J."/>
            <person name="Nusbaum C."/>
            <person name="Birren B."/>
        </authorList>
    </citation>
    <scope>NUCLEOTIDE SEQUENCE [LARGE SCALE GENOMIC DNA]</scope>
    <source>
        <strain evidence="10 18">131EA1</strain>
    </source>
</reference>
<dbReference type="Proteomes" id="UP000194737">
    <property type="component" value="Unassembled WGS sequence"/>
</dbReference>
<keyword evidence="1" id="KW-0812">Transmembrane</keyword>
<dbReference type="Proteomes" id="UP000249070">
    <property type="component" value="Unassembled WGS sequence"/>
</dbReference>
<reference evidence="4" key="9">
    <citation type="journal article" date="2022" name="J. Anim. Sci.">
        <title>Whole genome sequence analyses-based assessment of virulence potential and antimicrobial susceptibilities and resistance of Enterococcus faecium strains isolated from commercial swine and cattle probiotic products.</title>
        <authorList>
            <person name="Shridhar P.B."/>
            <person name="Amachawadi R.G."/>
            <person name="Tokach M."/>
            <person name="Patel I."/>
            <person name="Gangiredla J."/>
            <person name="Mammel M."/>
            <person name="Nagaraja T.G."/>
        </authorList>
    </citation>
    <scope>NUCLEOTIDE SEQUENCE</scope>
    <source>
        <strain evidence="4">EF215</strain>
    </source>
</reference>
<dbReference type="EMBL" id="PJVH01000016">
    <property type="protein sequence ID" value="RXU89138.1"/>
    <property type="molecule type" value="Genomic_DNA"/>
</dbReference>
<comment type="caution">
    <text evidence="7">The sequence shown here is derived from an EMBL/GenBank/DDBJ whole genome shotgun (WGS) entry which is preliminary data.</text>
</comment>
<evidence type="ECO:0000256" key="1">
    <source>
        <dbReference type="SAM" id="Phobius"/>
    </source>
</evidence>
<dbReference type="Proteomes" id="UP000253144">
    <property type="component" value="Unassembled WGS sequence"/>
</dbReference>
<dbReference type="EMBL" id="FKLM01000034">
    <property type="protein sequence ID" value="SAZ22181.1"/>
    <property type="molecule type" value="Genomic_DNA"/>
</dbReference>
<evidence type="ECO:0000313" key="5">
    <source>
        <dbReference type="EMBL" id="MDC4246995.1"/>
    </source>
</evidence>
<dbReference type="EMBL" id="LRHK01000001">
    <property type="protein sequence ID" value="KWX19019.1"/>
    <property type="molecule type" value="Genomic_DNA"/>
</dbReference>
<keyword evidence="1" id="KW-0472">Membrane</keyword>
<dbReference type="EMBL" id="MVGJ01000054">
    <property type="protein sequence ID" value="OOL82294.1"/>
    <property type="molecule type" value="Genomic_DNA"/>
</dbReference>
<evidence type="ECO:0000313" key="8">
    <source>
        <dbReference type="EMBL" id="OTN99667.1"/>
    </source>
</evidence>
<dbReference type="EMBL" id="JARPTX010000016">
    <property type="protein sequence ID" value="MDT2369801.1"/>
    <property type="molecule type" value="Genomic_DNA"/>
</dbReference>
<dbReference type="EMBL" id="WEFP01000001">
    <property type="protein sequence ID" value="KAB7576046.1"/>
    <property type="molecule type" value="Genomic_DNA"/>
</dbReference>
<reference evidence="7 15" key="4">
    <citation type="submission" date="2017-02" db="EMBL/GenBank/DDBJ databases">
        <title>Clonality and virulence of isolates of VRE in Hematopoietic Stem Cell Transplanted (HSCT) patients.</title>
        <authorList>
            <person name="Marchi A.P."/>
            <person name="Martins R.C."/>
            <person name="Marie S.K."/>
            <person name="Levin A.S."/>
            <person name="Costa S.F."/>
        </authorList>
    </citation>
    <scope>NUCLEOTIDE SEQUENCE [LARGE SCALE GENOMIC DNA]</scope>
    <source>
        <strain evidence="7 15">LIM1759</strain>
    </source>
</reference>
<reference evidence="5" key="10">
    <citation type="submission" date="2022-05" db="EMBL/GenBank/DDBJ databases">
        <title>Draft genome sequences of Clostridium perfringens strains isolated from Peru.</title>
        <authorList>
            <person name="Hurtado R."/>
            <person name="Lima L."/>
            <person name="Sousa T."/>
            <person name="Jaiswal A.K."/>
            <person name="Tiwari S."/>
            <person name="Maturrano L."/>
            <person name="Brenig B."/>
            <person name="Azevedo V."/>
        </authorList>
    </citation>
    <scope>NUCLEOTIDE SEQUENCE</scope>
    <source>
        <strain evidence="5">CP4</strain>
    </source>
</reference>
<reference evidence="9 17" key="7">
    <citation type="submission" date="2018-05" db="EMBL/GenBank/DDBJ databases">
        <title>Vancomycin-resistant Enterococcus faecium strain from Chelyabinsk, Russia.</title>
        <authorList>
            <person name="Gostev V."/>
            <person name="Goncharov A."/>
            <person name="Kolodzhieva V."/>
            <person name="Suvorov A."/>
            <person name="Sidorenko S."/>
            <person name="Zueva L."/>
        </authorList>
    </citation>
    <scope>NUCLEOTIDE SEQUENCE [LARGE SCALE GENOMIC DNA]</scope>
    <source>
        <strain evidence="9 17">20</strain>
    </source>
</reference>
<reference evidence="11 19" key="6">
    <citation type="submission" date="2017-12" db="EMBL/GenBank/DDBJ databases">
        <title>A pool of 800 enterococci isolated from chicken carcass rinse samples from New Zealand.</title>
        <authorList>
            <person name="Zhang J."/>
            <person name="Rogers L."/>
            <person name="Midwinter A."/>
            <person name="French N."/>
        </authorList>
    </citation>
    <scope>NUCLEOTIDE SEQUENCE [LARGE SCALE GENOMIC DNA]</scope>
    <source>
        <strain evidence="11 19">EN697</strain>
    </source>
</reference>
<dbReference type="EMBL" id="JAMWMK010000003">
    <property type="protein sequence ID" value="MDC4246995.1"/>
    <property type="molecule type" value="Genomic_DNA"/>
</dbReference>
<dbReference type="PATRIC" id="fig|1352.1358.peg.1559"/>
<proteinExistence type="predicted"/>
<reference evidence="2 20" key="8">
    <citation type="submission" date="2019-10" db="EMBL/GenBank/DDBJ databases">
        <title>Evolutionary dynamics of vancomycin-resistant Enterococcus faecium during gastrointestinal tract colonization and bloodstream infection in immunocompromised pediatric patients.</title>
        <authorList>
            <person name="Chilambi G.S."/>
            <person name="Nordstrom H.R."/>
            <person name="Evans D.R."/>
            <person name="Ferrolino J."/>
            <person name="Hayden R.T."/>
            <person name="Maron G.M."/>
            <person name="Vo A.N."/>
            <person name="Gilmore M.S."/>
            <person name="Wolf J."/>
            <person name="Rosch J.W."/>
            <person name="Van Tyne D."/>
        </authorList>
    </citation>
    <scope>NUCLEOTIDE SEQUENCE [LARGE SCALE GENOMIC DNA]</scope>
    <source>
        <strain evidence="2 20">VRECG27</strain>
    </source>
</reference>
<dbReference type="Proteomes" id="UP000183509">
    <property type="component" value="Unassembled WGS sequence"/>
</dbReference>
<evidence type="ECO:0000313" key="7">
    <source>
        <dbReference type="EMBL" id="OOL82294.1"/>
    </source>
</evidence>
<evidence type="ECO:0000313" key="19">
    <source>
        <dbReference type="Proteomes" id="UP000289562"/>
    </source>
</evidence>
<evidence type="ECO:0000313" key="17">
    <source>
        <dbReference type="Proteomes" id="UP000249070"/>
    </source>
</evidence>
<reference evidence="3 13" key="2">
    <citation type="submission" date="2016-01" db="EMBL/GenBank/DDBJ databases">
        <title>Molecular Mechanisms for transfer of large genomic segments between Enterococcus faecium strains.</title>
        <authorList>
            <person name="Garcia-Solache M.A."/>
            <person name="Lebreton F."/>
            <person name="Mclaughlin R.E."/>
            <person name="Whiteaker J.D."/>
            <person name="Gilmore M.S."/>
            <person name="Rice L.B."/>
        </authorList>
    </citation>
    <scope>NUCLEOTIDE SEQUENCE [LARGE SCALE GENOMIC DNA]</scope>
    <source>
        <strain evidence="3 13">D344RRF x C68</strain>
    </source>
</reference>
<gene>
    <name evidence="8" type="ORF">A5804_001158</name>
    <name evidence="3" type="ORF">AWT83_11255</name>
    <name evidence="7" type="ORF">B1P95_09990</name>
    <name evidence="11" type="ORF">CYQ77_06450</name>
    <name evidence="9" type="ORF">DKP91_03350</name>
    <name evidence="12" type="ORF">DTPHA_601913</name>
    <name evidence="10" type="ORF">EB12_00712</name>
    <name evidence="2" type="ORF">GBM73_01400</name>
    <name evidence="4" type="ORF">KYX88_12150</name>
    <name evidence="5" type="ORF">M3X98_02855</name>
    <name evidence="6" type="ORF">P6Z85_06460</name>
</gene>
<dbReference type="Proteomes" id="UP001141166">
    <property type="component" value="Unassembled WGS sequence"/>
</dbReference>
<dbReference type="AlphaFoldDB" id="A0A133CN75"/>
<evidence type="ECO:0000313" key="2">
    <source>
        <dbReference type="EMBL" id="KAB7576046.1"/>
    </source>
</evidence>
<evidence type="ECO:0000313" key="13">
    <source>
        <dbReference type="Proteomes" id="UP000070452"/>
    </source>
</evidence>